<dbReference type="PANTHER" id="PTHR19241">
    <property type="entry name" value="ATP-BINDING CASSETTE TRANSPORTER"/>
    <property type="match status" value="1"/>
</dbReference>
<feature type="transmembrane region" description="Helical" evidence="6">
    <location>
        <begin position="101"/>
        <end position="122"/>
    </location>
</feature>
<feature type="transmembrane region" description="Helical" evidence="6">
    <location>
        <begin position="134"/>
        <end position="158"/>
    </location>
</feature>
<protein>
    <recommendedName>
        <fullName evidence="7">ABC-2 type transporter transmembrane domain-containing protein</fullName>
    </recommendedName>
</protein>
<reference evidence="9 10" key="1">
    <citation type="journal article" date="2006" name="Science">
        <title>Phytophthora genome sequences uncover evolutionary origins and mechanisms of pathogenesis.</title>
        <authorList>
            <person name="Tyler B.M."/>
            <person name="Tripathy S."/>
            <person name="Zhang X."/>
            <person name="Dehal P."/>
            <person name="Jiang R.H."/>
            <person name="Aerts A."/>
            <person name="Arredondo F.D."/>
            <person name="Baxter L."/>
            <person name="Bensasson D."/>
            <person name="Beynon J.L."/>
            <person name="Chapman J."/>
            <person name="Damasceno C.M."/>
            <person name="Dorrance A.E."/>
            <person name="Dou D."/>
            <person name="Dickerman A.W."/>
            <person name="Dubchak I.L."/>
            <person name="Garbelotto M."/>
            <person name="Gijzen M."/>
            <person name="Gordon S.G."/>
            <person name="Govers F."/>
            <person name="Grunwald N.J."/>
            <person name="Huang W."/>
            <person name="Ivors K.L."/>
            <person name="Jones R.W."/>
            <person name="Kamoun S."/>
            <person name="Krampis K."/>
            <person name="Lamour K.H."/>
            <person name="Lee M.K."/>
            <person name="McDonald W.H."/>
            <person name="Medina M."/>
            <person name="Meijer H.J."/>
            <person name="Nordberg E.K."/>
            <person name="Maclean D.J."/>
            <person name="Ospina-Giraldo M.D."/>
            <person name="Morris P.F."/>
            <person name="Phuntumart V."/>
            <person name="Putnam N.H."/>
            <person name="Rash S."/>
            <person name="Rose J.K."/>
            <person name="Sakihama Y."/>
            <person name="Salamov A.A."/>
            <person name="Savidor A."/>
            <person name="Scheuring C.F."/>
            <person name="Smith B.M."/>
            <person name="Sobral B.W."/>
            <person name="Terry A."/>
            <person name="Torto-Alalibo T.A."/>
            <person name="Win J."/>
            <person name="Xu Z."/>
            <person name="Zhang H."/>
            <person name="Grigoriev I.V."/>
            <person name="Rokhsar D.S."/>
            <person name="Boore J.L."/>
        </authorList>
    </citation>
    <scope>NUCLEOTIDE SEQUENCE [LARGE SCALE GENOMIC DNA]</scope>
    <source>
        <strain evidence="9 10">P6497</strain>
    </source>
</reference>
<feature type="transmembrane region" description="Helical" evidence="6">
    <location>
        <begin position="178"/>
        <end position="201"/>
    </location>
</feature>
<evidence type="ECO:0000313" key="9">
    <source>
        <dbReference type="EMBL" id="EGZ07586.1"/>
    </source>
</evidence>
<gene>
    <name evidence="9" type="ORF">PHYSODRAFT_348245</name>
    <name evidence="8" type="ORF">PHYSODRAFT_348740</name>
</gene>
<sequence>MQLQILLAKKPNLTLAQCALWLDIKQPTFYSIYKKVVALPPERTDYSRENPKFCPDYMFQFQLPLYTLRIEAFGAVMGGFVTVRSLKAPNVEYAGINSSMGMLFCATGFIGFIAFTSCALVLRGLHRRRDPVFFSTLLLVALYYPLVGFTGVKTFFAYWLHLSMHVLLQVYFGQFMSYLMPAVEVASIFGTLSQMIFFLFLGFNPPASAIPTGYKWLYHITPHKYSLALVASLVFGDCPSDGDGSEIGCRVMAGAPPSLPENMTVKEYMEDVFLMKHSEIWENFGSVLGFIFGNELREHASSVGA</sequence>
<reference evidence="9" key="2">
    <citation type="submission" date="2011-09" db="EMBL/GenBank/DDBJ databases">
        <authorList>
            <consortium name="US DOE Joint Genome Institute (JGI-PGF)"/>
            <person name="Aerts A."/>
            <person name="Grimwood J."/>
            <person name="Schmutz J."/>
            <person name="Lucas S."/>
            <person name="Hammon N."/>
            <person name="Glavina del Rio T."/>
            <person name="Dalin E."/>
            <person name="Tice H."/>
            <person name="Pitluck S."/>
            <person name="Dehal P."/>
            <person name="Chapman J."/>
            <person name="Putman N.H."/>
            <person name="Salamov A.A."/>
            <person name="Terry A."/>
            <person name="Rokhsar D.S."/>
            <person name="Boore J.L."/>
            <person name="Tripathy S."/>
            <person name="Tyler B.M."/>
            <person name="Grigoriev I.V."/>
        </authorList>
    </citation>
    <scope>NUCLEOTIDE SEQUENCE</scope>
    <source>
        <strain evidence="9">P6497</strain>
    </source>
</reference>
<keyword evidence="2" id="KW-0813">Transport</keyword>
<dbReference type="SMR" id="G5AAF7"/>
<dbReference type="GO" id="GO:0016020">
    <property type="term" value="C:membrane"/>
    <property type="evidence" value="ECO:0007669"/>
    <property type="project" value="UniProtKB-SubCell"/>
</dbReference>
<evidence type="ECO:0000256" key="5">
    <source>
        <dbReference type="ARBA" id="ARBA00023136"/>
    </source>
</evidence>
<dbReference type="EMBL" id="JH159180">
    <property type="protein sequence ID" value="EGZ04542.1"/>
    <property type="molecule type" value="Genomic_DNA"/>
</dbReference>
<evidence type="ECO:0000256" key="6">
    <source>
        <dbReference type="SAM" id="Phobius"/>
    </source>
</evidence>
<dbReference type="EMBL" id="JH159162">
    <property type="protein sequence ID" value="EGZ07586.1"/>
    <property type="molecule type" value="Genomic_DNA"/>
</dbReference>
<dbReference type="GeneID" id="20648957"/>
<evidence type="ECO:0000256" key="3">
    <source>
        <dbReference type="ARBA" id="ARBA00022692"/>
    </source>
</evidence>
<evidence type="ECO:0000313" key="8">
    <source>
        <dbReference type="EMBL" id="EGZ04542.1"/>
    </source>
</evidence>
<dbReference type="RefSeq" id="XP_009540038.1">
    <property type="nucleotide sequence ID" value="XM_009541743.1"/>
</dbReference>
<evidence type="ECO:0000313" key="10">
    <source>
        <dbReference type="Proteomes" id="UP000002640"/>
    </source>
</evidence>
<evidence type="ECO:0000256" key="4">
    <source>
        <dbReference type="ARBA" id="ARBA00022989"/>
    </source>
</evidence>
<evidence type="ECO:0000256" key="2">
    <source>
        <dbReference type="ARBA" id="ARBA00022448"/>
    </source>
</evidence>
<evidence type="ECO:0000256" key="1">
    <source>
        <dbReference type="ARBA" id="ARBA00004141"/>
    </source>
</evidence>
<name>G5AAF7_PHYSP</name>
<dbReference type="Pfam" id="PF01061">
    <property type="entry name" value="ABC2_membrane"/>
    <property type="match status" value="1"/>
</dbReference>
<keyword evidence="10" id="KW-1185">Reference proteome</keyword>
<feature type="transmembrane region" description="Helical" evidence="6">
    <location>
        <begin position="63"/>
        <end position="81"/>
    </location>
</feature>
<comment type="subcellular location">
    <subcellularLocation>
        <location evidence="1">Membrane</location>
        <topology evidence="1">Multi-pass membrane protein</topology>
    </subcellularLocation>
</comment>
<keyword evidence="3 6" id="KW-0812">Transmembrane</keyword>
<evidence type="ECO:0000259" key="7">
    <source>
        <dbReference type="Pfam" id="PF01061"/>
    </source>
</evidence>
<dbReference type="InterPro" id="IPR013525">
    <property type="entry name" value="ABC2_TM"/>
</dbReference>
<keyword evidence="5 6" id="KW-0472">Membrane</keyword>
<keyword evidence="4 6" id="KW-1133">Transmembrane helix</keyword>
<dbReference type="GO" id="GO:0140359">
    <property type="term" value="F:ABC-type transporter activity"/>
    <property type="evidence" value="ECO:0007669"/>
    <property type="project" value="InterPro"/>
</dbReference>
<dbReference type="KEGG" id="psoj:PHYSODRAFT_348740"/>
<proteinExistence type="predicted"/>
<dbReference type="InParanoid" id="G5AAF7"/>
<dbReference type="Proteomes" id="UP000002640">
    <property type="component" value="Unassembled WGS sequence"/>
</dbReference>
<accession>G5AAF7</accession>
<dbReference type="GeneID" id="20649004"/>
<organism evidence="10">
    <name type="scientific">Phytophthora sojae (strain P6497)</name>
    <name type="common">Soybean stem and root rot agent</name>
    <name type="synonym">Phytophthora megasperma f. sp. glycines</name>
    <dbReference type="NCBI Taxonomy" id="1094619"/>
    <lineage>
        <taxon>Eukaryota</taxon>
        <taxon>Sar</taxon>
        <taxon>Stramenopiles</taxon>
        <taxon>Oomycota</taxon>
        <taxon>Peronosporomycetes</taxon>
        <taxon>Peronosporales</taxon>
        <taxon>Peronosporaceae</taxon>
        <taxon>Phytophthora</taxon>
    </lineage>
</organism>
<dbReference type="KEGG" id="psoj:PHYSODRAFT_348245"/>
<feature type="domain" description="ABC-2 type transporter transmembrane" evidence="7">
    <location>
        <begin position="133"/>
        <end position="233"/>
    </location>
</feature>
<dbReference type="AlphaFoldDB" id="G5AAF7"/>
<dbReference type="RefSeq" id="XP_009537152.1">
    <property type="nucleotide sequence ID" value="XM_009538857.1"/>
</dbReference>